<protein>
    <submittedName>
        <fullName evidence="2">Uncharacterized protein</fullName>
    </submittedName>
</protein>
<evidence type="ECO:0000256" key="1">
    <source>
        <dbReference type="SAM" id="MobiDB-lite"/>
    </source>
</evidence>
<feature type="region of interest" description="Disordered" evidence="1">
    <location>
        <begin position="1"/>
        <end position="38"/>
    </location>
</feature>
<accession>A0A1X0QS34</accession>
<dbReference type="AlphaFoldDB" id="A0A1X0QS34"/>
<feature type="non-terminal residue" evidence="2">
    <location>
        <position position="1"/>
    </location>
</feature>
<evidence type="ECO:0000313" key="2">
    <source>
        <dbReference type="EMBL" id="ORE02556.1"/>
    </source>
</evidence>
<gene>
    <name evidence="2" type="ORF">BCV72DRAFT_187741</name>
</gene>
<proteinExistence type="predicted"/>
<name>A0A1X0QS34_RHIZD</name>
<feature type="compositionally biased region" description="Basic residues" evidence="1">
    <location>
        <begin position="1"/>
        <end position="11"/>
    </location>
</feature>
<dbReference type="EMBL" id="KV922044">
    <property type="protein sequence ID" value="ORE02556.1"/>
    <property type="molecule type" value="Genomic_DNA"/>
</dbReference>
<organism evidence="2">
    <name type="scientific">Rhizopus microsporus var. microsporus</name>
    <dbReference type="NCBI Taxonomy" id="86635"/>
    <lineage>
        <taxon>Eukaryota</taxon>
        <taxon>Fungi</taxon>
        <taxon>Fungi incertae sedis</taxon>
        <taxon>Mucoromycota</taxon>
        <taxon>Mucoromycotina</taxon>
        <taxon>Mucoromycetes</taxon>
        <taxon>Mucorales</taxon>
        <taxon>Mucorineae</taxon>
        <taxon>Rhizopodaceae</taxon>
        <taxon>Rhizopus</taxon>
    </lineage>
</organism>
<feature type="non-terminal residue" evidence="2">
    <location>
        <position position="51"/>
    </location>
</feature>
<reference evidence="2" key="1">
    <citation type="journal article" date="2016" name="Proc. Natl. Acad. Sci. U.S.A.">
        <title>Lipid metabolic changes in an early divergent fungus govern the establishment of a mutualistic symbiosis with endobacteria.</title>
        <authorList>
            <person name="Lastovetsky O.A."/>
            <person name="Gaspar M.L."/>
            <person name="Mondo S.J."/>
            <person name="LaButti K.M."/>
            <person name="Sandor L."/>
            <person name="Grigoriev I.V."/>
            <person name="Henry S.A."/>
            <person name="Pawlowska T.E."/>
        </authorList>
    </citation>
    <scope>NUCLEOTIDE SEQUENCE [LARGE SCALE GENOMIC DNA]</scope>
    <source>
        <strain evidence="2">ATCC 52814</strain>
    </source>
</reference>
<sequence>KKKKANNGKKRTATETSTKDPEVDDDPADNKPTPKGTATAHFIKFMNELLS</sequence>
<dbReference type="Proteomes" id="UP000242414">
    <property type="component" value="Unassembled WGS sequence"/>
</dbReference>
<dbReference type="VEuPathDB" id="FungiDB:BCV72DRAFT_187741"/>